<feature type="signal peptide" evidence="3">
    <location>
        <begin position="1"/>
        <end position="32"/>
    </location>
</feature>
<dbReference type="CDD" id="cd00037">
    <property type="entry name" value="CLECT"/>
    <property type="match status" value="3"/>
</dbReference>
<feature type="disulfide bond" evidence="2">
    <location>
        <begin position="218"/>
        <end position="252"/>
    </location>
</feature>
<dbReference type="Proteomes" id="UP000735302">
    <property type="component" value="Unassembled WGS sequence"/>
</dbReference>
<dbReference type="SMART" id="SM00254">
    <property type="entry name" value="ShKT"/>
    <property type="match status" value="2"/>
</dbReference>
<reference evidence="6 7" key="1">
    <citation type="journal article" date="2021" name="Elife">
        <title>Chloroplast acquisition without the gene transfer in kleptoplastic sea slugs, Plakobranchus ocellatus.</title>
        <authorList>
            <person name="Maeda T."/>
            <person name="Takahashi S."/>
            <person name="Yoshida T."/>
            <person name="Shimamura S."/>
            <person name="Takaki Y."/>
            <person name="Nagai Y."/>
            <person name="Toyoda A."/>
            <person name="Suzuki Y."/>
            <person name="Arimoto A."/>
            <person name="Ishii H."/>
            <person name="Satoh N."/>
            <person name="Nishiyama T."/>
            <person name="Hasebe M."/>
            <person name="Maruyama T."/>
            <person name="Minagawa J."/>
            <person name="Obokata J."/>
            <person name="Shigenobu S."/>
        </authorList>
    </citation>
    <scope>NUCLEOTIDE SEQUENCE [LARGE SCALE GENOMIC DNA]</scope>
</reference>
<organism evidence="6 7">
    <name type="scientific">Plakobranchus ocellatus</name>
    <dbReference type="NCBI Taxonomy" id="259542"/>
    <lineage>
        <taxon>Eukaryota</taxon>
        <taxon>Metazoa</taxon>
        <taxon>Spiralia</taxon>
        <taxon>Lophotrochozoa</taxon>
        <taxon>Mollusca</taxon>
        <taxon>Gastropoda</taxon>
        <taxon>Heterobranchia</taxon>
        <taxon>Euthyneura</taxon>
        <taxon>Panpulmonata</taxon>
        <taxon>Sacoglossa</taxon>
        <taxon>Placobranchoidea</taxon>
        <taxon>Plakobranchidae</taxon>
        <taxon>Plakobranchus</taxon>
    </lineage>
</organism>
<evidence type="ECO:0000259" key="4">
    <source>
        <dbReference type="PROSITE" id="PS50041"/>
    </source>
</evidence>
<dbReference type="InterPro" id="IPR018378">
    <property type="entry name" value="C-type_lectin_CS"/>
</dbReference>
<feature type="domain" description="C-type lectin" evidence="4">
    <location>
        <begin position="43"/>
        <end position="138"/>
    </location>
</feature>
<evidence type="ECO:0000256" key="3">
    <source>
        <dbReference type="SAM" id="SignalP"/>
    </source>
</evidence>
<proteinExistence type="predicted"/>
<feature type="domain" description="ShKT" evidence="5">
    <location>
        <begin position="256"/>
        <end position="291"/>
    </location>
</feature>
<evidence type="ECO:0000256" key="2">
    <source>
        <dbReference type="PROSITE-ProRule" id="PRU01005"/>
    </source>
</evidence>
<dbReference type="Pfam" id="PF01549">
    <property type="entry name" value="ShK"/>
    <property type="match status" value="2"/>
</dbReference>
<keyword evidence="1 2" id="KW-1015">Disulfide bond</keyword>
<feature type="chain" id="PRO_5043909939" evidence="3">
    <location>
        <begin position="33"/>
        <end position="752"/>
    </location>
</feature>
<dbReference type="Pfam" id="PF00059">
    <property type="entry name" value="Lectin_C"/>
    <property type="match status" value="5"/>
</dbReference>
<evidence type="ECO:0000256" key="1">
    <source>
        <dbReference type="ARBA" id="ARBA00023157"/>
    </source>
</evidence>
<keyword evidence="7" id="KW-1185">Reference proteome</keyword>
<dbReference type="InterPro" id="IPR001304">
    <property type="entry name" value="C-type_lectin-like"/>
</dbReference>
<comment type="caution">
    <text evidence="2">Lacks conserved residue(s) required for the propagation of feature annotation.</text>
</comment>
<dbReference type="SMART" id="SM00034">
    <property type="entry name" value="CLECT"/>
    <property type="match status" value="4"/>
</dbReference>
<name>A0AAV4A1E8_9GAST</name>
<dbReference type="PANTHER" id="PTHR22803">
    <property type="entry name" value="MANNOSE, PHOSPHOLIPASE, LECTIN RECEPTOR RELATED"/>
    <property type="match status" value="1"/>
</dbReference>
<dbReference type="InterPro" id="IPR016187">
    <property type="entry name" value="CTDL_fold"/>
</dbReference>
<feature type="domain" description="C-type lectin" evidence="4">
    <location>
        <begin position="604"/>
        <end position="717"/>
    </location>
</feature>
<sequence>MSILRSSGRSVDMLLAVMTVCFILASAGTASAQCDGAWESRLGGGSCYIFLDTLEYTWTEAQNKCREDGGFLVGINSKDEESYLAAGWVWDDGSPFSYFNWKPGQPDDRHNEDCAILNRTSMQWLDLKCELKLAAICEKHMQSDDSASSHMNRPVLGDGFYGCEAEWLPDQDSCYFFHEAEKTWTEAQLICRQDGADLVTISNEAENRFIWSQLPSDCEDRNTSCPSVAQGGKCPEDAAYTSFNCRKSCGLCDSACANAYTTKTCDYWASIGECTKNPFWMWPNCALSCGCDQSVNEGYWIGLNDRSSVMNFAWSDLSPVTFTYWMRQEPNNFRGKNEDCVLMHTLTGEWSDEICENPSSGFVCEKPKVFMDKLVIDAGGLGCPLGSVGYKGVCFTITSSPKSWSEARDYCVRMKGRLAVINDRKTNAFLAAKIFASESDSNFWIGLSATNEKYTWLDGSLPEFGAWTANHTGREMNMCASMTKAGQWNPDFCETMLPCVCERSRRGWKMSTPPTPPPVVASTHTPASCPPGWFTLHKHCYKVRIHTRRPLALQDGSLYTSTVTRRSIIFPTTLMCNSILSYPLRLILFVHFTWPSSTSSPPQLSTQRENWFQAQSVCESQGGSLVTIHDQATNDFLFTVLLSNKAANVDSGFWIGLRDSTVGGGFIWIDDSALDFQAWAYQQPNSFTLVESCGEALIESKRWRLENCHFKKPYVCQLERGGLYVSQAADQGKFDHDQNLGDKVIETIVYIF</sequence>
<feature type="domain" description="ShKT" evidence="5">
    <location>
        <begin position="218"/>
        <end position="252"/>
    </location>
</feature>
<dbReference type="SUPFAM" id="SSF56436">
    <property type="entry name" value="C-type lectin-like"/>
    <property type="match status" value="4"/>
</dbReference>
<protein>
    <submittedName>
        <fullName evidence="6">Macrophage mannose receptor 1</fullName>
    </submittedName>
</protein>
<feature type="domain" description="C-type lectin" evidence="4">
    <location>
        <begin position="390"/>
        <end position="502"/>
    </location>
</feature>
<dbReference type="InterPro" id="IPR003582">
    <property type="entry name" value="ShKT_dom"/>
</dbReference>
<dbReference type="PROSITE" id="PS51670">
    <property type="entry name" value="SHKT"/>
    <property type="match status" value="2"/>
</dbReference>
<dbReference type="EMBL" id="BLXT01003087">
    <property type="protein sequence ID" value="GFO00448.1"/>
    <property type="molecule type" value="Genomic_DNA"/>
</dbReference>
<dbReference type="InterPro" id="IPR016186">
    <property type="entry name" value="C-type_lectin-like/link_sf"/>
</dbReference>
<dbReference type="AlphaFoldDB" id="A0AAV4A1E8"/>
<dbReference type="PROSITE" id="PS00615">
    <property type="entry name" value="C_TYPE_LECTIN_1"/>
    <property type="match status" value="1"/>
</dbReference>
<accession>A0AAV4A1E8</accession>
<gene>
    <name evidence="6" type="ORF">PoB_002695300</name>
</gene>
<evidence type="ECO:0000313" key="7">
    <source>
        <dbReference type="Proteomes" id="UP000735302"/>
    </source>
</evidence>
<keyword evidence="6" id="KW-0675">Receptor</keyword>
<dbReference type="Gene3D" id="3.10.100.10">
    <property type="entry name" value="Mannose-Binding Protein A, subunit A"/>
    <property type="match status" value="6"/>
</dbReference>
<keyword evidence="3" id="KW-0732">Signal</keyword>
<evidence type="ECO:0000259" key="5">
    <source>
        <dbReference type="PROSITE" id="PS51670"/>
    </source>
</evidence>
<comment type="caution">
    <text evidence="6">The sequence shown here is derived from an EMBL/GenBank/DDBJ whole genome shotgun (WGS) entry which is preliminary data.</text>
</comment>
<feature type="domain" description="C-type lectin" evidence="4">
    <location>
        <begin position="170"/>
        <end position="356"/>
    </location>
</feature>
<evidence type="ECO:0000313" key="6">
    <source>
        <dbReference type="EMBL" id="GFO00448.1"/>
    </source>
</evidence>
<dbReference type="PROSITE" id="PS50041">
    <property type="entry name" value="C_TYPE_LECTIN_2"/>
    <property type="match status" value="4"/>
</dbReference>
<dbReference type="InterPro" id="IPR050111">
    <property type="entry name" value="C-type_lectin/snaclec_domain"/>
</dbReference>